<organism evidence="2">
    <name type="scientific">Pelagomonas calceolata</name>
    <dbReference type="NCBI Taxonomy" id="35677"/>
    <lineage>
        <taxon>Eukaryota</taxon>
        <taxon>Sar</taxon>
        <taxon>Stramenopiles</taxon>
        <taxon>Ochrophyta</taxon>
        <taxon>Pelagophyceae</taxon>
        <taxon>Pelagomonadales</taxon>
        <taxon>Pelagomonadaceae</taxon>
        <taxon>Pelagomonas</taxon>
    </lineage>
</organism>
<feature type="compositionally biased region" description="Acidic residues" evidence="1">
    <location>
        <begin position="28"/>
        <end position="49"/>
    </location>
</feature>
<protein>
    <submittedName>
        <fullName evidence="2">Uncharacterized protein</fullName>
    </submittedName>
</protein>
<feature type="compositionally biased region" description="Basic and acidic residues" evidence="1">
    <location>
        <begin position="190"/>
        <end position="215"/>
    </location>
</feature>
<accession>A0A7S4E7H3</accession>
<feature type="region of interest" description="Disordered" evidence="1">
    <location>
        <begin position="1"/>
        <end position="67"/>
    </location>
</feature>
<feature type="region of interest" description="Disordered" evidence="1">
    <location>
        <begin position="160"/>
        <end position="215"/>
    </location>
</feature>
<reference evidence="2" key="1">
    <citation type="submission" date="2021-01" db="EMBL/GenBank/DDBJ databases">
        <authorList>
            <person name="Corre E."/>
            <person name="Pelletier E."/>
            <person name="Niang G."/>
            <person name="Scheremetjew M."/>
            <person name="Finn R."/>
            <person name="Kale V."/>
            <person name="Holt S."/>
            <person name="Cochrane G."/>
            <person name="Meng A."/>
            <person name="Brown T."/>
            <person name="Cohen L."/>
        </authorList>
    </citation>
    <scope>NUCLEOTIDE SEQUENCE</scope>
    <source>
        <strain evidence="2">CCMP1756</strain>
    </source>
</reference>
<sequence length="215" mass="23971">MQQEAAPTDDDASHSSGGDVEMMKDAARDDDDDAEEEEEYEEEEEEMDDFGSAAHEQLLKRDEFVGPDRRTPGVYEPHEFCPSVVHMPYQRRWVVIRHLKDSSGRQRRVVVFTSKYKLSNEESERGAEYRALLASRPASTSLGNATDAPPRTQVGLIRRAQADSRGGAGVCHARRRGLPPDARAVHQAAPHHDGGREAGRQGRDARKSRRGPQEG</sequence>
<evidence type="ECO:0000313" key="2">
    <source>
        <dbReference type="EMBL" id="CAE0695603.1"/>
    </source>
</evidence>
<dbReference type="EMBL" id="HBIW01012863">
    <property type="protein sequence ID" value="CAE0695603.1"/>
    <property type="molecule type" value="Transcribed_RNA"/>
</dbReference>
<feature type="compositionally biased region" description="Basic and acidic residues" evidence="1">
    <location>
        <begin position="57"/>
        <end position="67"/>
    </location>
</feature>
<gene>
    <name evidence="2" type="ORF">PCAL00307_LOCUS11039</name>
</gene>
<dbReference type="AlphaFoldDB" id="A0A7S4E7H3"/>
<proteinExistence type="predicted"/>
<name>A0A7S4E7H3_9STRA</name>
<evidence type="ECO:0000256" key="1">
    <source>
        <dbReference type="SAM" id="MobiDB-lite"/>
    </source>
</evidence>